<dbReference type="CDD" id="cd00009">
    <property type="entry name" value="AAA"/>
    <property type="match status" value="1"/>
</dbReference>
<keyword evidence="4 8" id="KW-0547">Nucleotide-binding</keyword>
<dbReference type="HAMAP" id="MF_00377">
    <property type="entry name" value="DnaA_bact"/>
    <property type="match status" value="1"/>
</dbReference>
<feature type="binding site" evidence="8">
    <location>
        <position position="175"/>
    </location>
    <ligand>
        <name>ATP</name>
        <dbReference type="ChEBI" id="CHEBI:30616"/>
    </ligand>
</feature>
<evidence type="ECO:0000259" key="13">
    <source>
        <dbReference type="SMART" id="SM00382"/>
    </source>
</evidence>
<feature type="domain" description="AAA+ ATPase" evidence="13">
    <location>
        <begin position="164"/>
        <end position="298"/>
    </location>
</feature>
<dbReference type="PROSITE" id="PS01008">
    <property type="entry name" value="DNAA"/>
    <property type="match status" value="1"/>
</dbReference>
<dbReference type="Pfam" id="PF11638">
    <property type="entry name" value="DnaA_N"/>
    <property type="match status" value="1"/>
</dbReference>
<dbReference type="PANTHER" id="PTHR30050:SF2">
    <property type="entry name" value="CHROMOSOMAL REPLICATION INITIATOR PROTEIN DNAA"/>
    <property type="match status" value="1"/>
</dbReference>
<dbReference type="Pfam" id="PF08299">
    <property type="entry name" value="Bac_DnaA_C"/>
    <property type="match status" value="1"/>
</dbReference>
<evidence type="ECO:0000256" key="9">
    <source>
        <dbReference type="NCBIfam" id="TIGR00362"/>
    </source>
</evidence>
<dbReference type="SMART" id="SM00760">
    <property type="entry name" value="Bac_DnaA_C"/>
    <property type="match status" value="1"/>
</dbReference>
<keyword evidence="2 8" id="KW-0963">Cytoplasm</keyword>
<evidence type="ECO:0000256" key="7">
    <source>
        <dbReference type="ARBA" id="ARBA00023125"/>
    </source>
</evidence>
<keyword evidence="3 8" id="KW-0235">DNA replication</keyword>
<dbReference type="STRING" id="1217970.SAMN05444002_2947"/>
<dbReference type="InterPro" id="IPR020591">
    <property type="entry name" value="Chromosome_initiator_DnaA-like"/>
</dbReference>
<dbReference type="RefSeq" id="WP_074256904.1">
    <property type="nucleotide sequence ID" value="NZ_FSRL01000001.1"/>
</dbReference>
<dbReference type="InterPro" id="IPR001957">
    <property type="entry name" value="Chromosome_initiator_DnaA"/>
</dbReference>
<dbReference type="SUPFAM" id="SSF52540">
    <property type="entry name" value="P-loop containing nucleoside triphosphate hydrolases"/>
    <property type="match status" value="1"/>
</dbReference>
<feature type="domain" description="Chromosomal replication initiator DnaA C-terminal" evidence="14">
    <location>
        <begin position="380"/>
        <end position="449"/>
    </location>
</feature>
<dbReference type="SUPFAM" id="SSF48295">
    <property type="entry name" value="TrpR-like"/>
    <property type="match status" value="1"/>
</dbReference>
<dbReference type="Proteomes" id="UP000184932">
    <property type="component" value="Unassembled WGS sequence"/>
</dbReference>
<evidence type="ECO:0000256" key="4">
    <source>
        <dbReference type="ARBA" id="ARBA00022741"/>
    </source>
</evidence>
<dbReference type="GO" id="GO:0008289">
    <property type="term" value="F:lipid binding"/>
    <property type="evidence" value="ECO:0007669"/>
    <property type="project" value="UniProtKB-KW"/>
</dbReference>
<dbReference type="GO" id="GO:0005524">
    <property type="term" value="F:ATP binding"/>
    <property type="evidence" value="ECO:0007669"/>
    <property type="project" value="UniProtKB-UniRule"/>
</dbReference>
<feature type="compositionally biased region" description="Gly residues" evidence="12">
    <location>
        <begin position="108"/>
        <end position="121"/>
    </location>
</feature>
<dbReference type="SMART" id="SM00382">
    <property type="entry name" value="AAA"/>
    <property type="match status" value="1"/>
</dbReference>
<evidence type="ECO:0000313" key="16">
    <source>
        <dbReference type="Proteomes" id="UP000184932"/>
    </source>
</evidence>
<dbReference type="InterPro" id="IPR003593">
    <property type="entry name" value="AAA+_ATPase"/>
</dbReference>
<dbReference type="GO" id="GO:0005737">
    <property type="term" value="C:cytoplasm"/>
    <property type="evidence" value="ECO:0007669"/>
    <property type="project" value="UniProtKB-SubCell"/>
</dbReference>
<feature type="region of interest" description="Domain I, interacts with DnaA modulators" evidence="8">
    <location>
        <begin position="1"/>
        <end position="80"/>
    </location>
</feature>
<evidence type="ECO:0000256" key="5">
    <source>
        <dbReference type="ARBA" id="ARBA00022840"/>
    </source>
</evidence>
<keyword evidence="16" id="KW-1185">Reference proteome</keyword>
<dbReference type="OrthoDB" id="9807019at2"/>
<dbReference type="InterPro" id="IPR013317">
    <property type="entry name" value="DnaA_dom"/>
</dbReference>
<evidence type="ECO:0000256" key="10">
    <source>
        <dbReference type="RuleBase" id="RU000577"/>
    </source>
</evidence>
<evidence type="ECO:0000259" key="14">
    <source>
        <dbReference type="SMART" id="SM00760"/>
    </source>
</evidence>
<evidence type="ECO:0000256" key="8">
    <source>
        <dbReference type="HAMAP-Rule" id="MF_00377"/>
    </source>
</evidence>
<evidence type="ECO:0000256" key="11">
    <source>
        <dbReference type="RuleBase" id="RU004227"/>
    </source>
</evidence>
<dbReference type="InterPro" id="IPR038454">
    <property type="entry name" value="DnaA_N_sf"/>
</dbReference>
<feature type="binding site" evidence="8">
    <location>
        <position position="178"/>
    </location>
    <ligand>
        <name>ATP</name>
        <dbReference type="ChEBI" id="CHEBI:30616"/>
    </ligand>
</feature>
<dbReference type="GO" id="GO:0003688">
    <property type="term" value="F:DNA replication origin binding"/>
    <property type="evidence" value="ECO:0007669"/>
    <property type="project" value="UniProtKB-UniRule"/>
</dbReference>
<keyword evidence="7 8" id="KW-0238">DNA-binding</keyword>
<dbReference type="InterPro" id="IPR010921">
    <property type="entry name" value="Trp_repressor/repl_initiator"/>
</dbReference>
<dbReference type="GO" id="GO:0006275">
    <property type="term" value="P:regulation of DNA replication"/>
    <property type="evidence" value="ECO:0007669"/>
    <property type="project" value="UniProtKB-UniRule"/>
</dbReference>
<dbReference type="Gene3D" id="3.40.50.300">
    <property type="entry name" value="P-loop containing nucleotide triphosphate hydrolases"/>
    <property type="match status" value="1"/>
</dbReference>
<dbReference type="CDD" id="cd06571">
    <property type="entry name" value="Bac_DnaA_C"/>
    <property type="match status" value="1"/>
</dbReference>
<feature type="binding site" evidence="8">
    <location>
        <position position="177"/>
    </location>
    <ligand>
        <name>ATP</name>
        <dbReference type="ChEBI" id="CHEBI:30616"/>
    </ligand>
</feature>
<dbReference type="InterPro" id="IPR024633">
    <property type="entry name" value="DnaA_N_dom"/>
</dbReference>
<dbReference type="GO" id="GO:0005886">
    <property type="term" value="C:plasma membrane"/>
    <property type="evidence" value="ECO:0007669"/>
    <property type="project" value="TreeGrafter"/>
</dbReference>
<dbReference type="AlphaFoldDB" id="A0A1N6H070"/>
<organism evidence="15 16">
    <name type="scientific">Vannielia litorea</name>
    <dbReference type="NCBI Taxonomy" id="1217970"/>
    <lineage>
        <taxon>Bacteria</taxon>
        <taxon>Pseudomonadati</taxon>
        <taxon>Pseudomonadota</taxon>
        <taxon>Alphaproteobacteria</taxon>
        <taxon>Rhodobacterales</taxon>
        <taxon>Paracoccaceae</taxon>
        <taxon>Vannielia</taxon>
    </lineage>
</organism>
<dbReference type="InterPro" id="IPR013159">
    <property type="entry name" value="DnaA_C"/>
</dbReference>
<comment type="subcellular location">
    <subcellularLocation>
        <location evidence="8">Cytoplasm</location>
    </subcellularLocation>
</comment>
<dbReference type="GO" id="GO:0006270">
    <property type="term" value="P:DNA replication initiation"/>
    <property type="evidence" value="ECO:0007669"/>
    <property type="project" value="UniProtKB-UniRule"/>
</dbReference>
<reference evidence="16" key="1">
    <citation type="submission" date="2016-11" db="EMBL/GenBank/DDBJ databases">
        <authorList>
            <person name="Varghese N."/>
            <person name="Submissions S."/>
        </authorList>
    </citation>
    <scope>NUCLEOTIDE SEQUENCE [LARGE SCALE GENOMIC DNA]</scope>
    <source>
        <strain evidence="16">DSM 29440</strain>
    </source>
</reference>
<dbReference type="Pfam" id="PF00308">
    <property type="entry name" value="Bac_DnaA"/>
    <property type="match status" value="1"/>
</dbReference>
<name>A0A1N6H070_9RHOB</name>
<comment type="function">
    <text evidence="8 10">Plays an essential role in the initiation and regulation of chromosomal replication. ATP-DnaA binds to the origin of replication (oriC) to initiate formation of the DNA replication initiation complex once per cell cycle. Binds the DnaA box (a 9 base pair repeat at the origin) and separates the double-stranded (ds)DNA. Forms a right-handed helical filament on oriC DNA; dsDNA binds to the exterior of the filament while single-stranded (ss)DNA is stabiized in the filament's interior. The ATP-DnaA-oriC complex binds and stabilizes one strand of the AT-rich DNA unwinding element (DUE), permitting loading of DNA polymerase. After initiation quickly degrades to an ADP-DnaA complex that is not apt for DNA replication. Binds acidic phospholipids.</text>
</comment>
<dbReference type="FunFam" id="3.40.50.300:FF:000668">
    <property type="entry name" value="Chromosomal replication initiator protein DnaA"/>
    <property type="match status" value="1"/>
</dbReference>
<dbReference type="Gene3D" id="1.10.8.60">
    <property type="match status" value="1"/>
</dbReference>
<dbReference type="Gene3D" id="1.10.1750.10">
    <property type="match status" value="1"/>
</dbReference>
<evidence type="ECO:0000256" key="1">
    <source>
        <dbReference type="ARBA" id="ARBA00006583"/>
    </source>
</evidence>
<dbReference type="NCBIfam" id="TIGR00362">
    <property type="entry name" value="DnaA"/>
    <property type="match status" value="1"/>
</dbReference>
<comment type="subunit">
    <text evidence="8">Oligomerizes as a right-handed, spiral filament on DNA at oriC.</text>
</comment>
<keyword evidence="6 8" id="KW-0446">Lipid-binding</keyword>
<evidence type="ECO:0000313" key="15">
    <source>
        <dbReference type="EMBL" id="SIO13045.1"/>
    </source>
</evidence>
<accession>A0A1N6H070</accession>
<evidence type="ECO:0000256" key="6">
    <source>
        <dbReference type="ARBA" id="ARBA00023121"/>
    </source>
</evidence>
<evidence type="ECO:0000256" key="2">
    <source>
        <dbReference type="ARBA" id="ARBA00022490"/>
    </source>
</evidence>
<feature type="binding site" evidence="8">
    <location>
        <position position="179"/>
    </location>
    <ligand>
        <name>ATP</name>
        <dbReference type="ChEBI" id="CHEBI:30616"/>
    </ligand>
</feature>
<keyword evidence="5 8" id="KW-0067">ATP-binding</keyword>
<dbReference type="Gene3D" id="3.30.300.180">
    <property type="match status" value="1"/>
</dbReference>
<comment type="similarity">
    <text evidence="1 8 11">Belongs to the DnaA family.</text>
</comment>
<feature type="region of interest" description="Disordered" evidence="12">
    <location>
        <begin position="79"/>
        <end position="129"/>
    </location>
</feature>
<dbReference type="PANTHER" id="PTHR30050">
    <property type="entry name" value="CHROMOSOMAL REPLICATION INITIATOR PROTEIN DNAA"/>
    <property type="match status" value="1"/>
</dbReference>
<dbReference type="InterPro" id="IPR018312">
    <property type="entry name" value="Chromosome_initiator_DnaA_CS"/>
</dbReference>
<gene>
    <name evidence="8" type="primary">dnaA</name>
    <name evidence="15" type="ORF">SAMN05444002_2947</name>
</gene>
<dbReference type="EMBL" id="FSRL01000001">
    <property type="protein sequence ID" value="SIO13045.1"/>
    <property type="molecule type" value="Genomic_DNA"/>
</dbReference>
<comment type="caution">
    <text evidence="8">Lacks conserved residue(s) required for the propagation of feature annotation.</text>
</comment>
<evidence type="ECO:0000256" key="3">
    <source>
        <dbReference type="ARBA" id="ARBA00022705"/>
    </source>
</evidence>
<feature type="region of interest" description="Domain IV, binds dsDNA" evidence="8">
    <location>
        <begin position="353"/>
        <end position="472"/>
    </location>
</feature>
<comment type="domain">
    <text evidence="8">Domain I is involved in oligomerization and binding regulators, domain II is flexibile and of varying length in different bacteria, domain III forms the AAA+ region, while domain IV binds dsDNA.</text>
</comment>
<proteinExistence type="inferred from homology"/>
<sequence>MPQERWGQVSETLRTTVGHNNYKTWIEPLKLSSLEDGVAHFDVPTNFFGNWVSRNFSDTIVKHMSRDGLQVRRLEFRVPSARPRMQPTAGAPDRVAASADGTSQAGSAGRGAASGSGTGQDGGDDDLPGASLDERFTFESFVVGKPNQLAYTAARRVSEGGPLTFNPLFLYGGSGLGKTHLMHAIAWALKENCPEKKVVYLSSDQFMYRFVRALREDGMHEFKEAFRSVDVLMVDDVQFFAGKNSTQEEFFHTFNALSDQGKQIVISADRAPHDIKKIEDRIASRLASGLVVDLHPTDYELRLGILQQKADFYRGHYGNLEISKHVLEFLAHRITGNVRTLEGALTRIFAFGNLVGREVTLDMVQECLADLLRASERKLTIEEIQRRVCEHYNVRISDMTGPKRHRTIARPRQVAMFLAKGLTSRSLPEIGRRFGNRDHTTVLYAVRKIEEMMQTDSGLADDVEMLKRMLEA</sequence>
<evidence type="ECO:0000256" key="12">
    <source>
        <dbReference type="SAM" id="MobiDB-lite"/>
    </source>
</evidence>
<dbReference type="PRINTS" id="PR00051">
    <property type="entry name" value="DNAA"/>
</dbReference>
<protein>
    <recommendedName>
        <fullName evidence="8 9">Chromosomal replication initiator protein DnaA</fullName>
    </recommendedName>
</protein>
<dbReference type="InterPro" id="IPR027417">
    <property type="entry name" value="P-loop_NTPase"/>
</dbReference>